<evidence type="ECO:0000256" key="1">
    <source>
        <dbReference type="SAM" id="SignalP"/>
    </source>
</evidence>
<protein>
    <recommendedName>
        <fullName evidence="2">DUF4142 domain-containing protein</fullName>
    </recommendedName>
</protein>
<name>A0ABP8M1D7_9BACT</name>
<organism evidence="3 4">
    <name type="scientific">Ravibacter arvi</name>
    <dbReference type="NCBI Taxonomy" id="2051041"/>
    <lineage>
        <taxon>Bacteria</taxon>
        <taxon>Pseudomonadati</taxon>
        <taxon>Bacteroidota</taxon>
        <taxon>Cytophagia</taxon>
        <taxon>Cytophagales</taxon>
        <taxon>Spirosomataceae</taxon>
        <taxon>Ravibacter</taxon>
    </lineage>
</organism>
<dbReference type="EMBL" id="BAABEY010000026">
    <property type="protein sequence ID" value="GAA4442468.1"/>
    <property type="molecule type" value="Genomic_DNA"/>
</dbReference>
<feature type="signal peptide" evidence="1">
    <location>
        <begin position="1"/>
        <end position="18"/>
    </location>
</feature>
<keyword evidence="1" id="KW-0732">Signal</keyword>
<dbReference type="PANTHER" id="PTHR38593">
    <property type="entry name" value="BLR2558 PROTEIN"/>
    <property type="match status" value="1"/>
</dbReference>
<proteinExistence type="predicted"/>
<dbReference type="Gene3D" id="1.20.1260.10">
    <property type="match status" value="1"/>
</dbReference>
<evidence type="ECO:0000313" key="3">
    <source>
        <dbReference type="EMBL" id="GAA4442468.1"/>
    </source>
</evidence>
<feature type="chain" id="PRO_5047516491" description="DUF4142 domain-containing protein" evidence="1">
    <location>
        <begin position="19"/>
        <end position="192"/>
    </location>
</feature>
<sequence>MKTLITSVLLALSALHFLGCGPKTDSQTQVDGTNDVVTEIPDDTVMNDATAEKDAEFAMKAANGGMAEVQLGEIAQTKGVDPKIKEFGKMMVDDHTKANDELKALASAKGIALPAGPDEETAKAITDVSSKNGRDFDKAYAQQMEKDHEKTVKLFEDGQEDVQDTEIRAFIDKTLPVLRSHLEQSRNLNKRK</sequence>
<keyword evidence="4" id="KW-1185">Reference proteome</keyword>
<evidence type="ECO:0000313" key="4">
    <source>
        <dbReference type="Proteomes" id="UP001501508"/>
    </source>
</evidence>
<dbReference type="Proteomes" id="UP001501508">
    <property type="component" value="Unassembled WGS sequence"/>
</dbReference>
<gene>
    <name evidence="3" type="ORF">GCM10023091_29380</name>
</gene>
<dbReference type="InterPro" id="IPR012347">
    <property type="entry name" value="Ferritin-like"/>
</dbReference>
<dbReference type="PANTHER" id="PTHR38593:SF1">
    <property type="entry name" value="BLR2558 PROTEIN"/>
    <property type="match status" value="1"/>
</dbReference>
<comment type="caution">
    <text evidence="3">The sequence shown here is derived from an EMBL/GenBank/DDBJ whole genome shotgun (WGS) entry which is preliminary data.</text>
</comment>
<dbReference type="RefSeq" id="WP_345030525.1">
    <property type="nucleotide sequence ID" value="NZ_BAABEY010000026.1"/>
</dbReference>
<reference evidence="4" key="1">
    <citation type="journal article" date="2019" name="Int. J. Syst. Evol. Microbiol.">
        <title>The Global Catalogue of Microorganisms (GCM) 10K type strain sequencing project: providing services to taxonomists for standard genome sequencing and annotation.</title>
        <authorList>
            <consortium name="The Broad Institute Genomics Platform"/>
            <consortium name="The Broad Institute Genome Sequencing Center for Infectious Disease"/>
            <person name="Wu L."/>
            <person name="Ma J."/>
        </authorList>
    </citation>
    <scope>NUCLEOTIDE SEQUENCE [LARGE SCALE GENOMIC DNA]</scope>
    <source>
        <strain evidence="4">JCM 31920</strain>
    </source>
</reference>
<dbReference type="Pfam" id="PF13628">
    <property type="entry name" value="DUF4142"/>
    <property type="match status" value="1"/>
</dbReference>
<feature type="domain" description="DUF4142" evidence="2">
    <location>
        <begin position="53"/>
        <end position="188"/>
    </location>
</feature>
<accession>A0ABP8M1D7</accession>
<evidence type="ECO:0000259" key="2">
    <source>
        <dbReference type="Pfam" id="PF13628"/>
    </source>
</evidence>
<dbReference type="InterPro" id="IPR025419">
    <property type="entry name" value="DUF4142"/>
</dbReference>